<dbReference type="PANTHER" id="PTHR14140">
    <property type="entry name" value="E3 UBIQUITIN-PROTEIN LIGASE UHRF-RELATED"/>
    <property type="match status" value="1"/>
</dbReference>
<protein>
    <submittedName>
        <fullName evidence="11">E3 ubiquitin-protein ligase ORTHRUS 2</fullName>
    </submittedName>
</protein>
<evidence type="ECO:0000256" key="1">
    <source>
        <dbReference type="ARBA" id="ARBA00022723"/>
    </source>
</evidence>
<dbReference type="SUPFAM" id="SSF57850">
    <property type="entry name" value="RING/U-box"/>
    <property type="match status" value="1"/>
</dbReference>
<dbReference type="InterPro" id="IPR001841">
    <property type="entry name" value="Znf_RING"/>
</dbReference>
<dbReference type="PROSITE" id="PS50089">
    <property type="entry name" value="ZF_RING_2"/>
    <property type="match status" value="1"/>
</dbReference>
<evidence type="ECO:0000256" key="2">
    <source>
        <dbReference type="ARBA" id="ARBA00022771"/>
    </source>
</evidence>
<dbReference type="GO" id="GO:0003677">
    <property type="term" value="F:DNA binding"/>
    <property type="evidence" value="ECO:0007669"/>
    <property type="project" value="UniProtKB-KW"/>
</dbReference>
<feature type="compositionally biased region" description="Polar residues" evidence="8">
    <location>
        <begin position="262"/>
        <end position="273"/>
    </location>
</feature>
<dbReference type="SUPFAM" id="SSF88697">
    <property type="entry name" value="PUA domain-like"/>
    <property type="match status" value="1"/>
</dbReference>
<reference evidence="11" key="1">
    <citation type="submission" date="2022-02" db="EMBL/GenBank/DDBJ databases">
        <authorList>
            <person name="Henning P.M."/>
            <person name="McCubbin A.G."/>
            <person name="Shore J.S."/>
        </authorList>
    </citation>
    <scope>NUCLEOTIDE SEQUENCE</scope>
    <source>
        <strain evidence="11">F60SS</strain>
        <tissue evidence="11">Leaves</tissue>
    </source>
</reference>
<reference evidence="11" key="2">
    <citation type="journal article" date="2023" name="Plants (Basel)">
        <title>Annotation of the Turnera subulata (Passifloraceae) Draft Genome Reveals the S-Locus Evolved after the Divergence of Turneroideae from Passifloroideae in a Stepwise Manner.</title>
        <authorList>
            <person name="Henning P.M."/>
            <person name="Roalson E.H."/>
            <person name="Mir W."/>
            <person name="McCubbin A.G."/>
            <person name="Shore J.S."/>
        </authorList>
    </citation>
    <scope>NUCLEOTIDE SEQUENCE</scope>
    <source>
        <strain evidence="11">F60SS</strain>
    </source>
</reference>
<dbReference type="InterPro" id="IPR013083">
    <property type="entry name" value="Znf_RING/FYVE/PHD"/>
</dbReference>
<evidence type="ECO:0000256" key="6">
    <source>
        <dbReference type="PROSITE-ProRule" id="PRU00175"/>
    </source>
</evidence>
<dbReference type="InterPro" id="IPR036987">
    <property type="entry name" value="SRA-YDG_sf"/>
</dbReference>
<keyword evidence="5 7" id="KW-0539">Nucleus</keyword>
<keyword evidence="12" id="KW-1185">Reference proteome</keyword>
<evidence type="ECO:0000256" key="3">
    <source>
        <dbReference type="ARBA" id="ARBA00022833"/>
    </source>
</evidence>
<dbReference type="Pfam" id="PF02182">
    <property type="entry name" value="SAD_SRA"/>
    <property type="match status" value="1"/>
</dbReference>
<dbReference type="GO" id="GO:0044027">
    <property type="term" value="P:negative regulation of gene expression via chromosomal CpG island methylation"/>
    <property type="evidence" value="ECO:0007669"/>
    <property type="project" value="TreeGrafter"/>
</dbReference>
<gene>
    <name evidence="11" type="primary">ORTH2</name>
    <name evidence="11" type="ORF">Tsubulata_040152</name>
</gene>
<proteinExistence type="predicted"/>
<comment type="subcellular location">
    <subcellularLocation>
        <location evidence="7">Nucleus</location>
    </subcellularLocation>
</comment>
<dbReference type="InterPro" id="IPR045134">
    <property type="entry name" value="UHRF1/2-like"/>
</dbReference>
<feature type="domain" description="RING-type" evidence="9">
    <location>
        <begin position="156"/>
        <end position="213"/>
    </location>
</feature>
<dbReference type="Gene3D" id="2.30.280.10">
    <property type="entry name" value="SRA-YDG"/>
    <property type="match status" value="1"/>
</dbReference>
<organism evidence="11 12">
    <name type="scientific">Turnera subulata</name>
    <dbReference type="NCBI Taxonomy" id="218843"/>
    <lineage>
        <taxon>Eukaryota</taxon>
        <taxon>Viridiplantae</taxon>
        <taxon>Streptophyta</taxon>
        <taxon>Embryophyta</taxon>
        <taxon>Tracheophyta</taxon>
        <taxon>Spermatophyta</taxon>
        <taxon>Magnoliopsida</taxon>
        <taxon>eudicotyledons</taxon>
        <taxon>Gunneridae</taxon>
        <taxon>Pentapetalae</taxon>
        <taxon>rosids</taxon>
        <taxon>fabids</taxon>
        <taxon>Malpighiales</taxon>
        <taxon>Passifloraceae</taxon>
        <taxon>Turnera</taxon>
    </lineage>
</organism>
<dbReference type="PROSITE" id="PS51015">
    <property type="entry name" value="YDG"/>
    <property type="match status" value="1"/>
</dbReference>
<keyword evidence="2 6" id="KW-0863">Zinc-finger</keyword>
<dbReference type="Proteomes" id="UP001141552">
    <property type="component" value="Unassembled WGS sequence"/>
</dbReference>
<evidence type="ECO:0000313" key="11">
    <source>
        <dbReference type="EMBL" id="KAJ4842808.1"/>
    </source>
</evidence>
<dbReference type="AlphaFoldDB" id="A0A9Q0G3C2"/>
<dbReference type="InterPro" id="IPR015947">
    <property type="entry name" value="PUA-like_sf"/>
</dbReference>
<dbReference type="SMART" id="SM00184">
    <property type="entry name" value="RING"/>
    <property type="match status" value="1"/>
</dbReference>
<dbReference type="InterPro" id="IPR003105">
    <property type="entry name" value="SRA_YDG"/>
</dbReference>
<feature type="compositionally biased region" description="Basic and acidic residues" evidence="8">
    <location>
        <begin position="280"/>
        <end position="292"/>
    </location>
</feature>
<dbReference type="GO" id="GO:0005634">
    <property type="term" value="C:nucleus"/>
    <property type="evidence" value="ECO:0007669"/>
    <property type="project" value="UniProtKB-SubCell"/>
</dbReference>
<evidence type="ECO:0000259" key="9">
    <source>
        <dbReference type="PROSITE" id="PS50089"/>
    </source>
</evidence>
<dbReference type="EMBL" id="JAKUCV010002391">
    <property type="protein sequence ID" value="KAJ4842808.1"/>
    <property type="molecule type" value="Genomic_DNA"/>
</dbReference>
<feature type="region of interest" description="Disordered" evidence="8">
    <location>
        <begin position="238"/>
        <end position="292"/>
    </location>
</feature>
<sequence>MNEALRVSCRKGYPVRVVRSHKEKRSSYAPVVKGVRYDGIYRIEMCWRKSGIQNHKVCRYLFVRCDNEPAPWTSDDHGDRPRPLPVIGELENAVDVTIRKGDPSWDYDEEESRWMWKKPPPASKKKVNCGDEGGKRIRKRKQQGTAKRQLPKEFKCLICKNVLTNPLTTPCAHNFCKACLEGAFAGQSYVRQRTCHGRRTLRVQKNVMKCPSCANDIADYLQNPQVNRELAGAIESLQRRAAAENEESETSGQGDESDEQTDSVADTEVSNGDSVEETEVEGRASKKAKVEV</sequence>
<feature type="compositionally biased region" description="Acidic residues" evidence="8">
    <location>
        <begin position="244"/>
        <end position="261"/>
    </location>
</feature>
<feature type="domain" description="YDG" evidence="10">
    <location>
        <begin position="1"/>
        <end position="64"/>
    </location>
</feature>
<dbReference type="Gene3D" id="3.30.40.10">
    <property type="entry name" value="Zinc/RING finger domain, C3HC4 (zinc finger)"/>
    <property type="match status" value="1"/>
</dbReference>
<dbReference type="GO" id="GO:0008270">
    <property type="term" value="F:zinc ion binding"/>
    <property type="evidence" value="ECO:0007669"/>
    <property type="project" value="UniProtKB-KW"/>
</dbReference>
<evidence type="ECO:0000313" key="12">
    <source>
        <dbReference type="Proteomes" id="UP001141552"/>
    </source>
</evidence>
<keyword evidence="1" id="KW-0479">Metal-binding</keyword>
<keyword evidence="3" id="KW-0862">Zinc</keyword>
<evidence type="ECO:0000256" key="7">
    <source>
        <dbReference type="PROSITE-ProRule" id="PRU00358"/>
    </source>
</evidence>
<dbReference type="Pfam" id="PF13445">
    <property type="entry name" value="zf-RING_UBOX"/>
    <property type="match status" value="1"/>
</dbReference>
<dbReference type="PANTHER" id="PTHR14140:SF27">
    <property type="entry name" value="OS04G0289800 PROTEIN"/>
    <property type="match status" value="1"/>
</dbReference>
<comment type="caution">
    <text evidence="11">The sequence shown here is derived from an EMBL/GenBank/DDBJ whole genome shotgun (WGS) entry which is preliminary data.</text>
</comment>
<evidence type="ECO:0000256" key="5">
    <source>
        <dbReference type="ARBA" id="ARBA00023242"/>
    </source>
</evidence>
<dbReference type="GO" id="GO:0016567">
    <property type="term" value="P:protein ubiquitination"/>
    <property type="evidence" value="ECO:0007669"/>
    <property type="project" value="TreeGrafter"/>
</dbReference>
<evidence type="ECO:0000256" key="8">
    <source>
        <dbReference type="SAM" id="MobiDB-lite"/>
    </source>
</evidence>
<dbReference type="InterPro" id="IPR027370">
    <property type="entry name" value="Znf-RING_euk"/>
</dbReference>
<dbReference type="InterPro" id="IPR017907">
    <property type="entry name" value="Znf_RING_CS"/>
</dbReference>
<name>A0A9Q0G3C2_9ROSI</name>
<keyword evidence="4" id="KW-0238">DNA-binding</keyword>
<dbReference type="SMART" id="SM00466">
    <property type="entry name" value="SRA"/>
    <property type="match status" value="1"/>
</dbReference>
<dbReference type="GO" id="GO:0061630">
    <property type="term" value="F:ubiquitin protein ligase activity"/>
    <property type="evidence" value="ECO:0007669"/>
    <property type="project" value="TreeGrafter"/>
</dbReference>
<dbReference type="OrthoDB" id="2270193at2759"/>
<accession>A0A9Q0G3C2</accession>
<evidence type="ECO:0000259" key="10">
    <source>
        <dbReference type="PROSITE" id="PS51015"/>
    </source>
</evidence>
<evidence type="ECO:0000256" key="4">
    <source>
        <dbReference type="ARBA" id="ARBA00023125"/>
    </source>
</evidence>
<dbReference type="PROSITE" id="PS00518">
    <property type="entry name" value="ZF_RING_1"/>
    <property type="match status" value="1"/>
</dbReference>